<dbReference type="PROSITE" id="PS50297">
    <property type="entry name" value="ANK_REP_REGION"/>
    <property type="match status" value="1"/>
</dbReference>
<keyword evidence="2" id="KW-0812">Transmembrane</keyword>
<dbReference type="SUPFAM" id="SSF48403">
    <property type="entry name" value="Ankyrin repeat"/>
    <property type="match status" value="1"/>
</dbReference>
<gene>
    <name evidence="4" type="ORF">F3Y22_tig00008386pilonHSYRG00122</name>
</gene>
<dbReference type="InterPro" id="IPR026961">
    <property type="entry name" value="PGG_dom"/>
</dbReference>
<accession>A0A6A3CEQ3</accession>
<sequence length="384" mass="42899">MDECLRTAARTGNVGDLYRLIREDGNALRRFEDVEFVDTPLHIAAEQGCIDFAMEIMNLKPSFARKLNQDGWSPMHLAVKKGQVEMALGFVEMDKDVVRVKGKSGKTPLHLVSKVGNHDGLLLLDRFLEACPESIRDGTTKNRTALHIATKNKRLDVLQVLIRWLRKKDKDYYREVVNRKDRHGNTALHIAATNNQPQMLRLLLDCKADKHATNQAGSTALDVVMGQNNRESISILRGCCIPRVSNFKYKIQKQISKYLTKASSLIFSDMDNISGEDRNALLVILGLLLTVSFQAALSPPGGVWQGESSSKSRGSYDRSALGTSVLRNEDFLLFYVPTDVVFIVTFFLTLALLKPFPNGFRTALEGLLAFLAEVGFSFIYVDSA</sequence>
<dbReference type="EMBL" id="VEPZ02000412">
    <property type="protein sequence ID" value="KAE8725619.1"/>
    <property type="molecule type" value="Genomic_DNA"/>
</dbReference>
<keyword evidence="5" id="KW-1185">Reference proteome</keyword>
<dbReference type="Pfam" id="PF13857">
    <property type="entry name" value="Ank_5"/>
    <property type="match status" value="1"/>
</dbReference>
<dbReference type="InterPro" id="IPR036770">
    <property type="entry name" value="Ankyrin_rpt-contain_sf"/>
</dbReference>
<evidence type="ECO:0000256" key="1">
    <source>
        <dbReference type="PROSITE-ProRule" id="PRU00023"/>
    </source>
</evidence>
<keyword evidence="2" id="KW-1133">Transmembrane helix</keyword>
<keyword evidence="1" id="KW-0040">ANK repeat</keyword>
<dbReference type="Gene3D" id="1.25.40.20">
    <property type="entry name" value="Ankyrin repeat-containing domain"/>
    <property type="match status" value="2"/>
</dbReference>
<dbReference type="AlphaFoldDB" id="A0A6A3CEQ3"/>
<evidence type="ECO:0000259" key="3">
    <source>
        <dbReference type="Pfam" id="PF13962"/>
    </source>
</evidence>
<evidence type="ECO:0000313" key="5">
    <source>
        <dbReference type="Proteomes" id="UP000436088"/>
    </source>
</evidence>
<dbReference type="PANTHER" id="PTHR24128:SF46">
    <property type="entry name" value="ALPHA-LATROTOXIN-LHE1A-LIKE ISOFORM X1"/>
    <property type="match status" value="1"/>
</dbReference>
<dbReference type="PROSITE" id="PS50088">
    <property type="entry name" value="ANK_REPEAT"/>
    <property type="match status" value="1"/>
</dbReference>
<name>A0A6A3CEQ3_HIBSY</name>
<dbReference type="Pfam" id="PF13962">
    <property type="entry name" value="PGG"/>
    <property type="match status" value="1"/>
</dbReference>
<feature type="transmembrane region" description="Helical" evidence="2">
    <location>
        <begin position="280"/>
        <end position="297"/>
    </location>
</feature>
<dbReference type="Pfam" id="PF00023">
    <property type="entry name" value="Ank"/>
    <property type="match status" value="1"/>
</dbReference>
<dbReference type="InterPro" id="IPR002110">
    <property type="entry name" value="Ankyrin_rpt"/>
</dbReference>
<dbReference type="SMART" id="SM00248">
    <property type="entry name" value="ANK"/>
    <property type="match status" value="5"/>
</dbReference>
<feature type="domain" description="PGG" evidence="3">
    <location>
        <begin position="276"/>
        <end position="356"/>
    </location>
</feature>
<evidence type="ECO:0000256" key="2">
    <source>
        <dbReference type="SAM" id="Phobius"/>
    </source>
</evidence>
<reference evidence="4" key="1">
    <citation type="submission" date="2019-09" db="EMBL/GenBank/DDBJ databases">
        <title>Draft genome information of white flower Hibiscus syriacus.</title>
        <authorList>
            <person name="Kim Y.-M."/>
        </authorList>
    </citation>
    <scope>NUCLEOTIDE SEQUENCE [LARGE SCALE GENOMIC DNA]</scope>
    <source>
        <strain evidence="4">YM2019G1</strain>
    </source>
</reference>
<dbReference type="Pfam" id="PF12796">
    <property type="entry name" value="Ank_2"/>
    <property type="match status" value="1"/>
</dbReference>
<feature type="transmembrane region" description="Helical" evidence="2">
    <location>
        <begin position="332"/>
        <end position="353"/>
    </location>
</feature>
<feature type="repeat" description="ANK" evidence="1">
    <location>
        <begin position="183"/>
        <end position="215"/>
    </location>
</feature>
<evidence type="ECO:0000313" key="4">
    <source>
        <dbReference type="EMBL" id="KAE8725619.1"/>
    </source>
</evidence>
<proteinExistence type="predicted"/>
<organism evidence="4 5">
    <name type="scientific">Hibiscus syriacus</name>
    <name type="common">Rose of Sharon</name>
    <dbReference type="NCBI Taxonomy" id="106335"/>
    <lineage>
        <taxon>Eukaryota</taxon>
        <taxon>Viridiplantae</taxon>
        <taxon>Streptophyta</taxon>
        <taxon>Embryophyta</taxon>
        <taxon>Tracheophyta</taxon>
        <taxon>Spermatophyta</taxon>
        <taxon>Magnoliopsida</taxon>
        <taxon>eudicotyledons</taxon>
        <taxon>Gunneridae</taxon>
        <taxon>Pentapetalae</taxon>
        <taxon>rosids</taxon>
        <taxon>malvids</taxon>
        <taxon>Malvales</taxon>
        <taxon>Malvaceae</taxon>
        <taxon>Malvoideae</taxon>
        <taxon>Hibiscus</taxon>
    </lineage>
</organism>
<dbReference type="OrthoDB" id="10057496at2759"/>
<dbReference type="PANTHER" id="PTHR24128">
    <property type="entry name" value="HOMEOBOX PROTEIN WARIAI"/>
    <property type="match status" value="1"/>
</dbReference>
<dbReference type="Proteomes" id="UP000436088">
    <property type="component" value="Unassembled WGS sequence"/>
</dbReference>
<comment type="caution">
    <text evidence="4">The sequence shown here is derived from an EMBL/GenBank/DDBJ whole genome shotgun (WGS) entry which is preliminary data.</text>
</comment>
<protein>
    <submittedName>
        <fullName evidence="4">Ankyrin repeat protein</fullName>
    </submittedName>
</protein>
<keyword evidence="2" id="KW-0472">Membrane</keyword>